<keyword evidence="7" id="KW-1185">Reference proteome</keyword>
<dbReference type="InterPro" id="IPR047865">
    <property type="entry name" value="Ribosomal_uL10_bac_type"/>
</dbReference>
<dbReference type="Gene3D" id="3.30.70.1730">
    <property type="match status" value="1"/>
</dbReference>
<evidence type="ECO:0000256" key="1">
    <source>
        <dbReference type="ARBA" id="ARBA00008889"/>
    </source>
</evidence>
<dbReference type="GO" id="GO:0015934">
    <property type="term" value="C:large ribosomal subunit"/>
    <property type="evidence" value="ECO:0007669"/>
    <property type="project" value="InterPro"/>
</dbReference>
<keyword evidence="3 5" id="KW-0687">Ribonucleoprotein</keyword>
<dbReference type="PROSITE" id="PS01109">
    <property type="entry name" value="RIBOSOMAL_L10"/>
    <property type="match status" value="1"/>
</dbReference>
<dbReference type="InterPro" id="IPR022973">
    <property type="entry name" value="Ribosomal_uL10_bac"/>
</dbReference>
<evidence type="ECO:0000256" key="5">
    <source>
        <dbReference type="HAMAP-Rule" id="MF_00362"/>
    </source>
</evidence>
<dbReference type="Pfam" id="PF00466">
    <property type="entry name" value="Ribosomal_L10"/>
    <property type="match status" value="1"/>
</dbReference>
<sequence length="212" mass="23755">MELLSTSYSVAVFVSFCMPRKEAFFISMGGEDVLRRPEKEQLVSELTEEFKGASLVLFTDFTGLSVAQMTKLRRALRERFGNDARLTVVKNTLLRMALKDAEYDVEHEKVFFGPTAVLYVKAGDPVEAIKVFYNFVKENKGTPVCKGLYLEKKFFAGEQLEDLSKLPSREQLLAMVVGGIQGPIRGLVNSLAGVLRSVLYALNAIKEKKENQ</sequence>
<dbReference type="GO" id="GO:0003735">
    <property type="term" value="F:structural constituent of ribosome"/>
    <property type="evidence" value="ECO:0007669"/>
    <property type="project" value="InterPro"/>
</dbReference>
<comment type="function">
    <text evidence="5">Forms part of the ribosomal stalk, playing a central role in the interaction of the ribosome with GTP-bound translation factors.</text>
</comment>
<dbReference type="STRING" id="1121883.SAMN02745226_00234"/>
<keyword evidence="5" id="KW-0694">RNA-binding</keyword>
<dbReference type="HAMAP" id="MF_00362">
    <property type="entry name" value="Ribosomal_uL10"/>
    <property type="match status" value="1"/>
</dbReference>
<evidence type="ECO:0000256" key="3">
    <source>
        <dbReference type="ARBA" id="ARBA00023274"/>
    </source>
</evidence>
<reference evidence="7" key="1">
    <citation type="submission" date="2016-12" db="EMBL/GenBank/DDBJ databases">
        <authorList>
            <person name="Varghese N."/>
            <person name="Submissions S."/>
        </authorList>
    </citation>
    <scope>NUCLEOTIDE SEQUENCE [LARGE SCALE GENOMIC DNA]</scope>
    <source>
        <strain evidence="7">DSM 13020</strain>
    </source>
</reference>
<dbReference type="GO" id="GO:0006412">
    <property type="term" value="P:translation"/>
    <property type="evidence" value="ECO:0007669"/>
    <property type="project" value="UniProtKB-UniRule"/>
</dbReference>
<evidence type="ECO:0000313" key="7">
    <source>
        <dbReference type="Proteomes" id="UP000184207"/>
    </source>
</evidence>
<dbReference type="GO" id="GO:0070180">
    <property type="term" value="F:large ribosomal subunit rRNA binding"/>
    <property type="evidence" value="ECO:0007669"/>
    <property type="project" value="UniProtKB-UniRule"/>
</dbReference>
<comment type="subunit">
    <text evidence="5">Part of the ribosomal stalk of the 50S ribosomal subunit. The N-terminus interacts with L11 and the large rRNA to form the base of the stalk. The C-terminus forms an elongated spine to which L12 dimers bind in a sequential fashion forming a multimeric L10(L12)X complex.</text>
</comment>
<comment type="similarity">
    <text evidence="1 5">Belongs to the universal ribosomal protein uL10 family.</text>
</comment>
<dbReference type="Gene3D" id="6.10.250.290">
    <property type="match status" value="1"/>
</dbReference>
<keyword evidence="5" id="KW-0699">rRNA-binding</keyword>
<dbReference type="EMBL" id="FRDJ01000001">
    <property type="protein sequence ID" value="SHN50379.1"/>
    <property type="molecule type" value="Genomic_DNA"/>
</dbReference>
<dbReference type="AlphaFoldDB" id="A0A1M7RVP9"/>
<dbReference type="Proteomes" id="UP000184207">
    <property type="component" value="Unassembled WGS sequence"/>
</dbReference>
<proteinExistence type="inferred from homology"/>
<dbReference type="CDD" id="cd05797">
    <property type="entry name" value="Ribosomal_L10"/>
    <property type="match status" value="1"/>
</dbReference>
<dbReference type="PANTHER" id="PTHR11560">
    <property type="entry name" value="39S RIBOSOMAL PROTEIN L10, MITOCHONDRIAL"/>
    <property type="match status" value="1"/>
</dbReference>
<accession>A0A1M7RVP9</accession>
<dbReference type="SUPFAM" id="SSF160369">
    <property type="entry name" value="Ribosomal protein L10-like"/>
    <property type="match status" value="1"/>
</dbReference>
<dbReference type="NCBIfam" id="NF000955">
    <property type="entry name" value="PRK00099.1-1"/>
    <property type="match status" value="1"/>
</dbReference>
<evidence type="ECO:0000313" key="6">
    <source>
        <dbReference type="EMBL" id="SHN50379.1"/>
    </source>
</evidence>
<dbReference type="InterPro" id="IPR043141">
    <property type="entry name" value="Ribosomal_uL10-like_sf"/>
</dbReference>
<name>A0A1M7RVP9_FERGO</name>
<dbReference type="InterPro" id="IPR001790">
    <property type="entry name" value="Ribosomal_uL10"/>
</dbReference>
<dbReference type="InterPro" id="IPR002363">
    <property type="entry name" value="Ribosomal_uL10_CS_bac"/>
</dbReference>
<organism evidence="6 7">
    <name type="scientific">Fervidobacterium gondwanense DSM 13020</name>
    <dbReference type="NCBI Taxonomy" id="1121883"/>
    <lineage>
        <taxon>Bacteria</taxon>
        <taxon>Thermotogati</taxon>
        <taxon>Thermotogota</taxon>
        <taxon>Thermotogae</taxon>
        <taxon>Thermotogales</taxon>
        <taxon>Fervidobacteriaceae</taxon>
        <taxon>Fervidobacterium</taxon>
    </lineage>
</organism>
<evidence type="ECO:0000256" key="4">
    <source>
        <dbReference type="ARBA" id="ARBA00035202"/>
    </source>
</evidence>
<evidence type="ECO:0000256" key="2">
    <source>
        <dbReference type="ARBA" id="ARBA00022980"/>
    </source>
</evidence>
<gene>
    <name evidence="5" type="primary">rplJ</name>
    <name evidence="6" type="ORF">SAMN02745226_00234</name>
</gene>
<protein>
    <recommendedName>
        <fullName evidence="4 5">Large ribosomal subunit protein uL10</fullName>
    </recommendedName>
</protein>
<keyword evidence="2 5" id="KW-0689">Ribosomal protein</keyword>